<feature type="transmembrane region" description="Helical" evidence="6">
    <location>
        <begin position="153"/>
        <end position="172"/>
    </location>
</feature>
<feature type="transmembrane region" description="Helical" evidence="6">
    <location>
        <begin position="80"/>
        <end position="102"/>
    </location>
</feature>
<keyword evidence="3 6" id="KW-0812">Transmembrane</keyword>
<proteinExistence type="predicted"/>
<evidence type="ECO:0000313" key="8">
    <source>
        <dbReference type="Proteomes" id="UP001199424"/>
    </source>
</evidence>
<gene>
    <name evidence="7" type="ORF">LKD31_07500</name>
</gene>
<feature type="transmembrane region" description="Helical" evidence="6">
    <location>
        <begin position="337"/>
        <end position="357"/>
    </location>
</feature>
<feature type="transmembrane region" description="Helical" evidence="6">
    <location>
        <begin position="252"/>
        <end position="273"/>
    </location>
</feature>
<organism evidence="7 8">
    <name type="scientific">Hominenteromicrobium mulieris</name>
    <dbReference type="NCBI Taxonomy" id="2885357"/>
    <lineage>
        <taxon>Bacteria</taxon>
        <taxon>Bacillati</taxon>
        <taxon>Bacillota</taxon>
        <taxon>Clostridia</taxon>
        <taxon>Eubacteriales</taxon>
        <taxon>Oscillospiraceae</taxon>
        <taxon>Hominenteromicrobium</taxon>
    </lineage>
</organism>
<keyword evidence="5 6" id="KW-0472">Membrane</keyword>
<feature type="transmembrane region" description="Helical" evidence="6">
    <location>
        <begin position="397"/>
        <end position="417"/>
    </location>
</feature>
<evidence type="ECO:0000256" key="1">
    <source>
        <dbReference type="ARBA" id="ARBA00004651"/>
    </source>
</evidence>
<sequence>MRKYLRFVSQSVLGMLGLSVYILADTFFIANYIGADGLASLNLALPIYGIINGTGLLIGIGGGVRYTLRHTRGDENADSVFTASLLMGAVLSFIYVLCGVFGAEHLARLLGASGTVLQPTTVYLKVCCLFSPFFILNNILTTFTRNDDAPGRAMAAMLTGSFANIMMDWYMVCVLNAGMLGAVLATGMSPIFGVAICLTRKRGYHIGKHRIFEEIPKISAAGFSAFIGEFSSTVVILIFNYLLLSLAGSTGVAAYGIIANVALVATAVLTGAAQGVQPLISIAFAEHDRRTLTKQTRRGVVTAVLLGALFTVGALLFPQQVTAVFSKGSAELTALAVPGLMLYFLNYLVSGVNLLLIARFAAAERSRDAAVLSLLRGVILVVPCAVVLANIFGLTGLWLAVPTAEVLSLLCGLYLLYREKKSEKTALQAV</sequence>
<dbReference type="GO" id="GO:0005886">
    <property type="term" value="C:plasma membrane"/>
    <property type="evidence" value="ECO:0007669"/>
    <property type="project" value="UniProtKB-SubCell"/>
</dbReference>
<dbReference type="Proteomes" id="UP001199424">
    <property type="component" value="Unassembled WGS sequence"/>
</dbReference>
<feature type="transmembrane region" description="Helical" evidence="6">
    <location>
        <begin position="45"/>
        <end position="68"/>
    </location>
</feature>
<evidence type="ECO:0000256" key="4">
    <source>
        <dbReference type="ARBA" id="ARBA00022989"/>
    </source>
</evidence>
<dbReference type="InterPro" id="IPR051327">
    <property type="entry name" value="MATE_MepA_subfamily"/>
</dbReference>
<feature type="transmembrane region" description="Helical" evidence="6">
    <location>
        <begin position="122"/>
        <end position="141"/>
    </location>
</feature>
<feature type="transmembrane region" description="Helical" evidence="6">
    <location>
        <begin position="299"/>
        <end position="317"/>
    </location>
</feature>
<dbReference type="GO" id="GO:0042910">
    <property type="term" value="F:xenobiotic transmembrane transporter activity"/>
    <property type="evidence" value="ECO:0007669"/>
    <property type="project" value="InterPro"/>
</dbReference>
<comment type="caution">
    <text evidence="7">The sequence shown here is derived from an EMBL/GenBank/DDBJ whole genome shotgun (WGS) entry which is preliminary data.</text>
</comment>
<dbReference type="PANTHER" id="PTHR43823:SF3">
    <property type="entry name" value="MULTIDRUG EXPORT PROTEIN MEPA"/>
    <property type="match status" value="1"/>
</dbReference>
<evidence type="ECO:0000256" key="3">
    <source>
        <dbReference type="ARBA" id="ARBA00022692"/>
    </source>
</evidence>
<dbReference type="InterPro" id="IPR002528">
    <property type="entry name" value="MATE_fam"/>
</dbReference>
<dbReference type="GO" id="GO:0015297">
    <property type="term" value="F:antiporter activity"/>
    <property type="evidence" value="ECO:0007669"/>
    <property type="project" value="InterPro"/>
</dbReference>
<feature type="transmembrane region" description="Helical" evidence="6">
    <location>
        <begin position="220"/>
        <end position="246"/>
    </location>
</feature>
<dbReference type="AlphaFoldDB" id="A0AAE3AHJ8"/>
<keyword evidence="8" id="KW-1185">Reference proteome</keyword>
<comment type="subcellular location">
    <subcellularLocation>
        <location evidence="1">Cell membrane</location>
        <topology evidence="1">Multi-pass membrane protein</topology>
    </subcellularLocation>
</comment>
<dbReference type="EMBL" id="JAJEQC010000006">
    <property type="protein sequence ID" value="MCC2136860.1"/>
    <property type="molecule type" value="Genomic_DNA"/>
</dbReference>
<accession>A0AAE3AHJ8</accession>
<dbReference type="Pfam" id="PF01554">
    <property type="entry name" value="MatE"/>
    <property type="match status" value="2"/>
</dbReference>
<evidence type="ECO:0000256" key="6">
    <source>
        <dbReference type="SAM" id="Phobius"/>
    </source>
</evidence>
<evidence type="ECO:0000256" key="2">
    <source>
        <dbReference type="ARBA" id="ARBA00022475"/>
    </source>
</evidence>
<name>A0AAE3AHJ8_9FIRM</name>
<protein>
    <submittedName>
        <fullName evidence="7">MATE family efflux transporter</fullName>
    </submittedName>
</protein>
<evidence type="ECO:0000256" key="5">
    <source>
        <dbReference type="ARBA" id="ARBA00023136"/>
    </source>
</evidence>
<feature type="transmembrane region" description="Helical" evidence="6">
    <location>
        <begin position="178"/>
        <end position="199"/>
    </location>
</feature>
<reference evidence="7" key="1">
    <citation type="submission" date="2021-10" db="EMBL/GenBank/DDBJ databases">
        <title>Anaerobic single-cell dispensing facilitates the cultivation of human gut bacteria.</title>
        <authorList>
            <person name="Afrizal A."/>
        </authorList>
    </citation>
    <scope>NUCLEOTIDE SEQUENCE</scope>
    <source>
        <strain evidence="7">CLA-AA-H250</strain>
    </source>
</reference>
<keyword evidence="4 6" id="KW-1133">Transmembrane helix</keyword>
<dbReference type="RefSeq" id="WP_308449220.1">
    <property type="nucleotide sequence ID" value="NZ_JAJEQC010000006.1"/>
</dbReference>
<evidence type="ECO:0000313" key="7">
    <source>
        <dbReference type="EMBL" id="MCC2136860.1"/>
    </source>
</evidence>
<keyword evidence="2" id="KW-1003">Cell membrane</keyword>
<dbReference type="PANTHER" id="PTHR43823">
    <property type="entry name" value="SPORULATION PROTEIN YKVU"/>
    <property type="match status" value="1"/>
</dbReference>
<feature type="transmembrane region" description="Helical" evidence="6">
    <location>
        <begin position="12"/>
        <end position="33"/>
    </location>
</feature>
<feature type="transmembrane region" description="Helical" evidence="6">
    <location>
        <begin position="369"/>
        <end position="391"/>
    </location>
</feature>